<accession>A0A414FVS2</accession>
<proteinExistence type="predicted"/>
<dbReference type="FunFam" id="2.60.260.20:FF:000013">
    <property type="entry name" value="DnaJ subfamily B member 11"/>
    <property type="match status" value="1"/>
</dbReference>
<organism evidence="3 4">
    <name type="scientific">Collinsella intestinalis</name>
    <dbReference type="NCBI Taxonomy" id="147207"/>
    <lineage>
        <taxon>Bacteria</taxon>
        <taxon>Bacillati</taxon>
        <taxon>Actinomycetota</taxon>
        <taxon>Coriobacteriia</taxon>
        <taxon>Coriobacteriales</taxon>
        <taxon>Coriobacteriaceae</taxon>
        <taxon>Collinsella</taxon>
    </lineage>
</organism>
<dbReference type="GO" id="GO:0051082">
    <property type="term" value="F:unfolded protein binding"/>
    <property type="evidence" value="ECO:0007669"/>
    <property type="project" value="InterPro"/>
</dbReference>
<dbReference type="PROSITE" id="PS50076">
    <property type="entry name" value="DNAJ_2"/>
    <property type="match status" value="1"/>
</dbReference>
<dbReference type="InterPro" id="IPR001623">
    <property type="entry name" value="DnaJ_domain"/>
</dbReference>
<dbReference type="InterPro" id="IPR036869">
    <property type="entry name" value="J_dom_sf"/>
</dbReference>
<dbReference type="Gene3D" id="1.10.287.110">
    <property type="entry name" value="DnaJ domain"/>
    <property type="match status" value="1"/>
</dbReference>
<dbReference type="SUPFAM" id="SSF46565">
    <property type="entry name" value="Chaperone J-domain"/>
    <property type="match status" value="1"/>
</dbReference>
<evidence type="ECO:0000313" key="4">
    <source>
        <dbReference type="Proteomes" id="UP000286050"/>
    </source>
</evidence>
<feature type="domain" description="J" evidence="2">
    <location>
        <begin position="6"/>
        <end position="67"/>
    </location>
</feature>
<name>A0A414FVS2_9ACTN</name>
<dbReference type="EMBL" id="QSJI01000005">
    <property type="protein sequence ID" value="RHD55352.1"/>
    <property type="molecule type" value="Genomic_DNA"/>
</dbReference>
<dbReference type="Pfam" id="PF01556">
    <property type="entry name" value="DnaJ_C"/>
    <property type="match status" value="1"/>
</dbReference>
<reference evidence="3 4" key="1">
    <citation type="submission" date="2018-08" db="EMBL/GenBank/DDBJ databases">
        <title>A genome reference for cultivated species of the human gut microbiota.</title>
        <authorList>
            <person name="Zou Y."/>
            <person name="Xue W."/>
            <person name="Luo G."/>
        </authorList>
    </citation>
    <scope>NUCLEOTIDE SEQUENCE [LARGE SCALE GENOMIC DNA]</scope>
    <source>
        <strain evidence="3 4">AM30-5LB</strain>
    </source>
</reference>
<gene>
    <name evidence="3" type="ORF">DW787_06560</name>
</gene>
<evidence type="ECO:0000259" key="2">
    <source>
        <dbReference type="PROSITE" id="PS50076"/>
    </source>
</evidence>
<dbReference type="InterPro" id="IPR002939">
    <property type="entry name" value="DnaJ_C"/>
</dbReference>
<dbReference type="SUPFAM" id="SSF49493">
    <property type="entry name" value="HSP40/DnaJ peptide-binding domain"/>
    <property type="match status" value="2"/>
</dbReference>
<dbReference type="RefSeq" id="WP_118272152.1">
    <property type="nucleotide sequence ID" value="NZ_QSJI01000005.1"/>
</dbReference>
<dbReference type="SMART" id="SM00271">
    <property type="entry name" value="DnaJ"/>
    <property type="match status" value="1"/>
</dbReference>
<protein>
    <submittedName>
        <fullName evidence="3">J domain-containing protein</fullName>
    </submittedName>
</protein>
<dbReference type="PANTHER" id="PTHR43096:SF52">
    <property type="entry name" value="DNAJ HOMOLOG 1, MITOCHONDRIAL-RELATED"/>
    <property type="match status" value="1"/>
</dbReference>
<dbReference type="PROSITE" id="PS00636">
    <property type="entry name" value="DNAJ_1"/>
    <property type="match status" value="1"/>
</dbReference>
<dbReference type="InterPro" id="IPR018253">
    <property type="entry name" value="DnaJ_domain_CS"/>
</dbReference>
<dbReference type="Gene3D" id="2.60.260.20">
    <property type="entry name" value="Urease metallochaperone UreE, N-terminal domain"/>
    <property type="match status" value="2"/>
</dbReference>
<sequence>MPSSKSFYDVLGVSKNASDKEIKSAFRKLAQKHHPDRGGDEAKFKEISEAYETLSNPDKRKEYDMMLQFGGIPGQGGYAYAGGAGGPSMADIFGSMFRGEGVSGAYGADPTSFDFGDMFGGGRARARKGNDLRAVIDVTFDEALHGAKRSVTHRIPSTGESDTIEVTIPAGCYDGMKLRYKNHGEYGVNGGPRGSMLIEFHVADHPVFKRRGKSADVAIDVPVSMYEAALGCTVDVPTPSGKTLRLKVPAGTQSGKSFRFKDMGMPDVKRSGHTGALLATVSVKVPMSLTEKERAALEKLRDVDERTYRPAL</sequence>
<evidence type="ECO:0000313" key="3">
    <source>
        <dbReference type="EMBL" id="RHD55352.1"/>
    </source>
</evidence>
<dbReference type="CDD" id="cd10747">
    <property type="entry name" value="DnaJ_C"/>
    <property type="match status" value="1"/>
</dbReference>
<dbReference type="PRINTS" id="PR00625">
    <property type="entry name" value="JDOMAIN"/>
</dbReference>
<dbReference type="CDD" id="cd06257">
    <property type="entry name" value="DnaJ"/>
    <property type="match status" value="1"/>
</dbReference>
<dbReference type="GO" id="GO:0005737">
    <property type="term" value="C:cytoplasm"/>
    <property type="evidence" value="ECO:0007669"/>
    <property type="project" value="TreeGrafter"/>
</dbReference>
<dbReference type="InterPro" id="IPR008971">
    <property type="entry name" value="HSP40/DnaJ_pept-bd"/>
</dbReference>
<evidence type="ECO:0000256" key="1">
    <source>
        <dbReference type="ARBA" id="ARBA00023186"/>
    </source>
</evidence>
<dbReference type="Pfam" id="PF00226">
    <property type="entry name" value="DnaJ"/>
    <property type="match status" value="1"/>
</dbReference>
<dbReference type="GO" id="GO:0042026">
    <property type="term" value="P:protein refolding"/>
    <property type="evidence" value="ECO:0007669"/>
    <property type="project" value="TreeGrafter"/>
</dbReference>
<dbReference type="AlphaFoldDB" id="A0A414FVS2"/>
<keyword evidence="1" id="KW-0143">Chaperone</keyword>
<dbReference type="PANTHER" id="PTHR43096">
    <property type="entry name" value="DNAJ HOMOLOG 1, MITOCHONDRIAL-RELATED"/>
    <property type="match status" value="1"/>
</dbReference>
<dbReference type="Proteomes" id="UP000286050">
    <property type="component" value="Unassembled WGS sequence"/>
</dbReference>
<comment type="caution">
    <text evidence="3">The sequence shown here is derived from an EMBL/GenBank/DDBJ whole genome shotgun (WGS) entry which is preliminary data.</text>
</comment>